<name>A0AAE0K2R8_9PEZI</name>
<dbReference type="Proteomes" id="UP001285441">
    <property type="component" value="Unassembled WGS sequence"/>
</dbReference>
<dbReference type="EMBL" id="JAULSW010000010">
    <property type="protein sequence ID" value="KAK3368512.1"/>
    <property type="molecule type" value="Genomic_DNA"/>
</dbReference>
<organism evidence="1 2">
    <name type="scientific">Podospora didyma</name>
    <dbReference type="NCBI Taxonomy" id="330526"/>
    <lineage>
        <taxon>Eukaryota</taxon>
        <taxon>Fungi</taxon>
        <taxon>Dikarya</taxon>
        <taxon>Ascomycota</taxon>
        <taxon>Pezizomycotina</taxon>
        <taxon>Sordariomycetes</taxon>
        <taxon>Sordariomycetidae</taxon>
        <taxon>Sordariales</taxon>
        <taxon>Podosporaceae</taxon>
        <taxon>Podospora</taxon>
    </lineage>
</organism>
<comment type="caution">
    <text evidence="1">The sequence shown here is derived from an EMBL/GenBank/DDBJ whole genome shotgun (WGS) entry which is preliminary data.</text>
</comment>
<reference evidence="1" key="1">
    <citation type="journal article" date="2023" name="Mol. Phylogenet. Evol.">
        <title>Genome-scale phylogeny and comparative genomics of the fungal order Sordariales.</title>
        <authorList>
            <person name="Hensen N."/>
            <person name="Bonometti L."/>
            <person name="Westerberg I."/>
            <person name="Brannstrom I.O."/>
            <person name="Guillou S."/>
            <person name="Cros-Aarteil S."/>
            <person name="Calhoun S."/>
            <person name="Haridas S."/>
            <person name="Kuo A."/>
            <person name="Mondo S."/>
            <person name="Pangilinan J."/>
            <person name="Riley R."/>
            <person name="LaButti K."/>
            <person name="Andreopoulos B."/>
            <person name="Lipzen A."/>
            <person name="Chen C."/>
            <person name="Yan M."/>
            <person name="Daum C."/>
            <person name="Ng V."/>
            <person name="Clum A."/>
            <person name="Steindorff A."/>
            <person name="Ohm R.A."/>
            <person name="Martin F."/>
            <person name="Silar P."/>
            <person name="Natvig D.O."/>
            <person name="Lalanne C."/>
            <person name="Gautier V."/>
            <person name="Ament-Velasquez S.L."/>
            <person name="Kruys A."/>
            <person name="Hutchinson M.I."/>
            <person name="Powell A.J."/>
            <person name="Barry K."/>
            <person name="Miller A.N."/>
            <person name="Grigoriev I.V."/>
            <person name="Debuchy R."/>
            <person name="Gladieux P."/>
            <person name="Hiltunen Thoren M."/>
            <person name="Johannesson H."/>
        </authorList>
    </citation>
    <scope>NUCLEOTIDE SEQUENCE</scope>
    <source>
        <strain evidence="1">CBS 232.78</strain>
    </source>
</reference>
<sequence length="102" mass="11145">MVVNASPNPANIFLPAPNEPFSLANMKTAGTFQTSDPVFLGFYSHVPSIISPTAKQIRCGFWAEANALQGHRDTYYVGAAWSADYTPVIWTHAAILLQQMMA</sequence>
<dbReference type="AlphaFoldDB" id="A0AAE0K2R8"/>
<reference evidence="1" key="2">
    <citation type="submission" date="2023-06" db="EMBL/GenBank/DDBJ databases">
        <authorList>
            <consortium name="Lawrence Berkeley National Laboratory"/>
            <person name="Haridas S."/>
            <person name="Hensen N."/>
            <person name="Bonometti L."/>
            <person name="Westerberg I."/>
            <person name="Brannstrom I.O."/>
            <person name="Guillou S."/>
            <person name="Cros-Aarteil S."/>
            <person name="Calhoun S."/>
            <person name="Kuo A."/>
            <person name="Mondo S."/>
            <person name="Pangilinan J."/>
            <person name="Riley R."/>
            <person name="LaButti K."/>
            <person name="Andreopoulos B."/>
            <person name="Lipzen A."/>
            <person name="Chen C."/>
            <person name="Yanf M."/>
            <person name="Daum C."/>
            <person name="Ng V."/>
            <person name="Clum A."/>
            <person name="Steindorff A."/>
            <person name="Ohm R."/>
            <person name="Martin F."/>
            <person name="Silar P."/>
            <person name="Natvig D."/>
            <person name="Lalanne C."/>
            <person name="Gautier V."/>
            <person name="Ament-velasquez S.L."/>
            <person name="Kruys A."/>
            <person name="Hutchinson M.I."/>
            <person name="Powell A.J."/>
            <person name="Barry K."/>
            <person name="Miller A.N."/>
            <person name="Grigoriev I.V."/>
            <person name="Debuchy R."/>
            <person name="Gladieux P."/>
            <person name="Thoren M.H."/>
            <person name="Johannesson H."/>
        </authorList>
    </citation>
    <scope>NUCLEOTIDE SEQUENCE</scope>
    <source>
        <strain evidence="1">CBS 232.78</strain>
    </source>
</reference>
<accession>A0AAE0K2R8</accession>
<dbReference type="Gene3D" id="3.50.50.60">
    <property type="entry name" value="FAD/NAD(P)-binding domain"/>
    <property type="match status" value="1"/>
</dbReference>
<proteinExistence type="predicted"/>
<gene>
    <name evidence="1" type="ORF">B0H63DRAFT_455286</name>
</gene>
<evidence type="ECO:0000313" key="1">
    <source>
        <dbReference type="EMBL" id="KAK3368512.1"/>
    </source>
</evidence>
<dbReference type="InterPro" id="IPR036188">
    <property type="entry name" value="FAD/NAD-bd_sf"/>
</dbReference>
<keyword evidence="2" id="KW-1185">Reference proteome</keyword>
<protein>
    <submittedName>
        <fullName evidence="1">Uncharacterized protein</fullName>
    </submittedName>
</protein>
<evidence type="ECO:0000313" key="2">
    <source>
        <dbReference type="Proteomes" id="UP001285441"/>
    </source>
</evidence>